<organism evidence="3 4">
    <name type="scientific">Dokdonella koreensis DS-123</name>
    <dbReference type="NCBI Taxonomy" id="1300342"/>
    <lineage>
        <taxon>Bacteria</taxon>
        <taxon>Pseudomonadati</taxon>
        <taxon>Pseudomonadota</taxon>
        <taxon>Gammaproteobacteria</taxon>
        <taxon>Lysobacterales</taxon>
        <taxon>Rhodanobacteraceae</taxon>
        <taxon>Dokdonella</taxon>
    </lineage>
</organism>
<proteinExistence type="predicted"/>
<dbReference type="KEGG" id="dko:I596_3266"/>
<dbReference type="Gene3D" id="3.10.450.30">
    <property type="entry name" value="Microbial ribonucleases"/>
    <property type="match status" value="1"/>
</dbReference>
<dbReference type="Proteomes" id="UP000076830">
    <property type="component" value="Chromosome"/>
</dbReference>
<dbReference type="AlphaFoldDB" id="A0A160DX36"/>
<dbReference type="STRING" id="1300342.I596_3266"/>
<dbReference type="InterPro" id="IPR000026">
    <property type="entry name" value="N1-like"/>
</dbReference>
<keyword evidence="2" id="KW-0378">Hydrolase</keyword>
<dbReference type="OrthoDB" id="5326845at2"/>
<dbReference type="SUPFAM" id="SSF53933">
    <property type="entry name" value="Microbial ribonucleases"/>
    <property type="match status" value="1"/>
</dbReference>
<evidence type="ECO:0000313" key="4">
    <source>
        <dbReference type="Proteomes" id="UP000076830"/>
    </source>
</evidence>
<dbReference type="Pfam" id="PF00545">
    <property type="entry name" value="Ribonuclease"/>
    <property type="match status" value="1"/>
</dbReference>
<gene>
    <name evidence="3" type="ORF">I596_3266</name>
</gene>
<evidence type="ECO:0000256" key="2">
    <source>
        <dbReference type="ARBA" id="ARBA00022801"/>
    </source>
</evidence>
<dbReference type="GO" id="GO:0004521">
    <property type="term" value="F:RNA endonuclease activity"/>
    <property type="evidence" value="ECO:0007669"/>
    <property type="project" value="InterPro"/>
</dbReference>
<evidence type="ECO:0000313" key="3">
    <source>
        <dbReference type="EMBL" id="ANB19255.1"/>
    </source>
</evidence>
<accession>A0A160DX36</accession>
<name>A0A160DX36_9GAMM</name>
<keyword evidence="1" id="KW-0540">Nuclease</keyword>
<dbReference type="InterPro" id="IPR016191">
    <property type="entry name" value="Ribonuclease/ribotoxin"/>
</dbReference>
<reference evidence="3 4" key="1">
    <citation type="submission" date="2016-04" db="EMBL/GenBank/DDBJ databases">
        <title>Complete genome sequence of Dokdonella koreensis DS-123T.</title>
        <authorList>
            <person name="Kim J.F."/>
            <person name="Lee H."/>
            <person name="Kwak M.-J."/>
        </authorList>
    </citation>
    <scope>NUCLEOTIDE SEQUENCE [LARGE SCALE GENOMIC DNA]</scope>
    <source>
        <strain evidence="3 4">DS-123</strain>
    </source>
</reference>
<evidence type="ECO:0000256" key="1">
    <source>
        <dbReference type="ARBA" id="ARBA00022722"/>
    </source>
</evidence>
<dbReference type="PATRIC" id="fig|1300342.3.peg.3190"/>
<keyword evidence="4" id="KW-1185">Reference proteome</keyword>
<dbReference type="EMBL" id="CP015249">
    <property type="protein sequence ID" value="ANB19255.1"/>
    <property type="molecule type" value="Genomic_DNA"/>
</dbReference>
<sequence>MASPIARTSFSVLALLVLVLVAAWLRPASGPVPSPAAPAGGEVAAPVDLPAFLPPEARETVRLIARGGPFPHPQDGGVFGNREGHLPRMARGYYREYTVATPGLGHRGARRIVTGGQPPAAYYYTDDHYASFRRFEVPR</sequence>
<dbReference type="GO" id="GO:0016787">
    <property type="term" value="F:hydrolase activity"/>
    <property type="evidence" value="ECO:0007669"/>
    <property type="project" value="UniProtKB-KW"/>
</dbReference>
<protein>
    <submittedName>
        <fullName evidence="3">Ribonuclease</fullName>
    </submittedName>
</protein>
<dbReference type="GO" id="GO:0003723">
    <property type="term" value="F:RNA binding"/>
    <property type="evidence" value="ECO:0007669"/>
    <property type="project" value="InterPro"/>
</dbReference>